<accession>A0A1D3CY01</accession>
<evidence type="ECO:0000256" key="1">
    <source>
        <dbReference type="SAM" id="MobiDB-lite"/>
    </source>
</evidence>
<protein>
    <submittedName>
        <fullName evidence="2">Histidine acid phosphatase domain-containing protein</fullName>
    </submittedName>
</protein>
<feature type="compositionally biased region" description="Basic and acidic residues" evidence="1">
    <location>
        <begin position="142"/>
        <end position="152"/>
    </location>
</feature>
<gene>
    <name evidence="2" type="ORF">cyc_04755</name>
</gene>
<name>A0A1D3CY01_9EIME</name>
<dbReference type="SUPFAM" id="SSF53254">
    <property type="entry name" value="Phosphoglycerate mutase-like"/>
    <property type="match status" value="1"/>
</dbReference>
<evidence type="ECO:0000313" key="2">
    <source>
        <dbReference type="EMBL" id="OEH76070.1"/>
    </source>
</evidence>
<sequence>MNTRDGKYCEAPPPGKSTAAAMSYSFSVSPPLKRQCGLFLRFMLLLASPLPSLSATDSDFPPYCLKEWTVQEKRTLPPLSLEAQNLNLNLQQVHALVRHGARAPYDRNCWRWAGTKAPDLSTWSSGDISTGSRHVGVAPEQDSLRSDRERCPPRGLHRHGDCSAATPAARHDSAVPAGGTSAETGDASAAPHQAAVAELHHPFAANSESSRLDSLPQGDGTGTDAADHAISAQPGAVVHAPDSAATTEEEPPWECAIQEELGMNDTRYGRLSTPMLLKKYVPTETERGPFRGSCVPSSLLDEGQVQLRRVGRILSRAYVQRVIVETHEVTSDPLLSGYASREVTRLRNQAESTPEFAAITASQEGVKQQLRKSLRLSEEELEAIWPEVIVDCALTYVCSGRRHLLPTLLQQDNFSMLQQLLVYNDEITNFWVTWADAVAAYVAAEPLFVFEVYEHLPQRPHDKRSSSGDEDGVASHVFRLVYNG</sequence>
<dbReference type="InterPro" id="IPR029033">
    <property type="entry name" value="His_PPase_superfam"/>
</dbReference>
<dbReference type="EMBL" id="JROU02001539">
    <property type="protein sequence ID" value="OEH76070.1"/>
    <property type="molecule type" value="Genomic_DNA"/>
</dbReference>
<reference evidence="2 3" key="1">
    <citation type="journal article" date="2016" name="BMC Genomics">
        <title>Comparative genomics reveals Cyclospora cayetanensis possesses coccidia-like metabolism and invasion components but unique surface antigens.</title>
        <authorList>
            <person name="Liu S."/>
            <person name="Wang L."/>
            <person name="Zheng H."/>
            <person name="Xu Z."/>
            <person name="Roellig D.M."/>
            <person name="Li N."/>
            <person name="Frace M.A."/>
            <person name="Tang K."/>
            <person name="Arrowood M.J."/>
            <person name="Moss D.M."/>
            <person name="Zhang L."/>
            <person name="Feng Y."/>
            <person name="Xiao L."/>
        </authorList>
    </citation>
    <scope>NUCLEOTIDE SEQUENCE [LARGE SCALE GENOMIC DNA]</scope>
    <source>
        <strain evidence="2 3">CHN_HEN01</strain>
    </source>
</reference>
<feature type="region of interest" description="Disordered" evidence="1">
    <location>
        <begin position="206"/>
        <end position="227"/>
    </location>
</feature>
<dbReference type="InterPro" id="IPR033379">
    <property type="entry name" value="Acid_Pase_AS"/>
</dbReference>
<dbReference type="AlphaFoldDB" id="A0A1D3CY01"/>
<dbReference type="InParanoid" id="A0A1D3CY01"/>
<feature type="compositionally biased region" description="Polar residues" evidence="1">
    <location>
        <begin position="121"/>
        <end position="132"/>
    </location>
</feature>
<comment type="caution">
    <text evidence="2">The sequence shown here is derived from an EMBL/GenBank/DDBJ whole genome shotgun (WGS) entry which is preliminary data.</text>
</comment>
<organism evidence="2 3">
    <name type="scientific">Cyclospora cayetanensis</name>
    <dbReference type="NCBI Taxonomy" id="88456"/>
    <lineage>
        <taxon>Eukaryota</taxon>
        <taxon>Sar</taxon>
        <taxon>Alveolata</taxon>
        <taxon>Apicomplexa</taxon>
        <taxon>Conoidasida</taxon>
        <taxon>Coccidia</taxon>
        <taxon>Eucoccidiorida</taxon>
        <taxon>Eimeriorina</taxon>
        <taxon>Eimeriidae</taxon>
        <taxon>Cyclospora</taxon>
    </lineage>
</organism>
<feature type="region of interest" description="Disordered" evidence="1">
    <location>
        <begin position="121"/>
        <end position="193"/>
    </location>
</feature>
<keyword evidence="3" id="KW-1185">Reference proteome</keyword>
<evidence type="ECO:0000313" key="3">
    <source>
        <dbReference type="Proteomes" id="UP000095192"/>
    </source>
</evidence>
<dbReference type="VEuPathDB" id="ToxoDB:cyc_04755"/>
<proteinExistence type="predicted"/>
<dbReference type="Proteomes" id="UP000095192">
    <property type="component" value="Unassembled WGS sequence"/>
</dbReference>
<dbReference type="PROSITE" id="PS00616">
    <property type="entry name" value="HIS_ACID_PHOSPHAT_1"/>
    <property type="match status" value="1"/>
</dbReference>